<keyword evidence="5 8" id="KW-0103">Bromodomain</keyword>
<dbReference type="Pfam" id="PF00439">
    <property type="entry name" value="Bromodomain"/>
    <property type="match status" value="1"/>
</dbReference>
<reference evidence="11 12" key="1">
    <citation type="submission" date="2018-11" db="EMBL/GenBank/DDBJ databases">
        <authorList>
            <consortium name="Pathogen Informatics"/>
        </authorList>
    </citation>
    <scope>NUCLEOTIDE SEQUENCE [LARGE SCALE GENOMIC DNA]</scope>
</reference>
<dbReference type="InterPro" id="IPR037382">
    <property type="entry name" value="Rsc/polybromo"/>
</dbReference>
<evidence type="ECO:0000256" key="4">
    <source>
        <dbReference type="ARBA" id="ARBA00023015"/>
    </source>
</evidence>
<evidence type="ECO:0000256" key="5">
    <source>
        <dbReference type="ARBA" id="ARBA00023117"/>
    </source>
</evidence>
<keyword evidence="12" id="KW-1185">Reference proteome</keyword>
<dbReference type="EMBL" id="UYYB01132737">
    <property type="protein sequence ID" value="VDM84739.1"/>
    <property type="molecule type" value="Genomic_DNA"/>
</dbReference>
<protein>
    <recommendedName>
        <fullName evidence="10">Bromo domain-containing protein</fullName>
    </recommendedName>
</protein>
<feature type="domain" description="Bromo" evidence="10">
    <location>
        <begin position="34"/>
        <end position="104"/>
    </location>
</feature>
<dbReference type="GO" id="GO:0003682">
    <property type="term" value="F:chromatin binding"/>
    <property type="evidence" value="ECO:0007669"/>
    <property type="project" value="TreeGrafter"/>
</dbReference>
<evidence type="ECO:0000256" key="7">
    <source>
        <dbReference type="ARBA" id="ARBA00023242"/>
    </source>
</evidence>
<dbReference type="InterPro" id="IPR036427">
    <property type="entry name" value="Bromodomain-like_sf"/>
</dbReference>
<proteinExistence type="predicted"/>
<dbReference type="OrthoDB" id="10009055at2759"/>
<dbReference type="SMART" id="SM00297">
    <property type="entry name" value="BROMO"/>
    <property type="match status" value="1"/>
</dbReference>
<dbReference type="PANTHER" id="PTHR16062:SF19">
    <property type="entry name" value="PROTEIN POLYBROMO-1"/>
    <property type="match status" value="1"/>
</dbReference>
<dbReference type="PROSITE" id="PS50014">
    <property type="entry name" value="BROMODOMAIN_2"/>
    <property type="match status" value="1"/>
</dbReference>
<evidence type="ECO:0000256" key="9">
    <source>
        <dbReference type="SAM" id="MobiDB-lite"/>
    </source>
</evidence>
<keyword evidence="2" id="KW-0677">Repeat</keyword>
<accession>A0A3P7JXW9</accession>
<dbReference type="PANTHER" id="PTHR16062">
    <property type="entry name" value="SWI/SNF-RELATED"/>
    <property type="match status" value="1"/>
</dbReference>
<keyword evidence="4" id="KW-0805">Transcription regulation</keyword>
<evidence type="ECO:0000256" key="6">
    <source>
        <dbReference type="ARBA" id="ARBA00023163"/>
    </source>
</evidence>
<dbReference type="SUPFAM" id="SSF47370">
    <property type="entry name" value="Bromodomain"/>
    <property type="match status" value="1"/>
</dbReference>
<evidence type="ECO:0000313" key="11">
    <source>
        <dbReference type="EMBL" id="VDM84739.1"/>
    </source>
</evidence>
<evidence type="ECO:0000256" key="1">
    <source>
        <dbReference type="ARBA" id="ARBA00004123"/>
    </source>
</evidence>
<comment type="subcellular location">
    <subcellularLocation>
        <location evidence="1">Nucleus</location>
    </subcellularLocation>
</comment>
<dbReference type="GO" id="GO:0006368">
    <property type="term" value="P:transcription elongation by RNA polymerase II"/>
    <property type="evidence" value="ECO:0007669"/>
    <property type="project" value="TreeGrafter"/>
</dbReference>
<keyword evidence="6" id="KW-0804">Transcription</keyword>
<organism evidence="11 12">
    <name type="scientific">Strongylus vulgaris</name>
    <name type="common">Blood worm</name>
    <dbReference type="NCBI Taxonomy" id="40348"/>
    <lineage>
        <taxon>Eukaryota</taxon>
        <taxon>Metazoa</taxon>
        <taxon>Ecdysozoa</taxon>
        <taxon>Nematoda</taxon>
        <taxon>Chromadorea</taxon>
        <taxon>Rhabditida</taxon>
        <taxon>Rhabditina</taxon>
        <taxon>Rhabditomorpha</taxon>
        <taxon>Strongyloidea</taxon>
        <taxon>Strongylidae</taxon>
        <taxon>Strongylus</taxon>
    </lineage>
</organism>
<keyword evidence="3" id="KW-0156">Chromatin regulator</keyword>
<dbReference type="GO" id="GO:0006338">
    <property type="term" value="P:chromatin remodeling"/>
    <property type="evidence" value="ECO:0007669"/>
    <property type="project" value="InterPro"/>
</dbReference>
<dbReference type="GO" id="GO:0016586">
    <property type="term" value="C:RSC-type complex"/>
    <property type="evidence" value="ECO:0007669"/>
    <property type="project" value="InterPro"/>
</dbReference>
<dbReference type="Gene3D" id="1.20.920.10">
    <property type="entry name" value="Bromodomain-like"/>
    <property type="match status" value="1"/>
</dbReference>
<evidence type="ECO:0000256" key="3">
    <source>
        <dbReference type="ARBA" id="ARBA00022853"/>
    </source>
</evidence>
<evidence type="ECO:0000313" key="12">
    <source>
        <dbReference type="Proteomes" id="UP000270094"/>
    </source>
</evidence>
<dbReference type="AlphaFoldDB" id="A0A3P7JXW9"/>
<dbReference type="Proteomes" id="UP000270094">
    <property type="component" value="Unassembled WGS sequence"/>
</dbReference>
<dbReference type="InterPro" id="IPR001487">
    <property type="entry name" value="Bromodomain"/>
</dbReference>
<evidence type="ECO:0000256" key="8">
    <source>
        <dbReference type="PROSITE-ProRule" id="PRU00035"/>
    </source>
</evidence>
<keyword evidence="7" id="KW-0539">Nucleus</keyword>
<dbReference type="PRINTS" id="PR00503">
    <property type="entry name" value="BROMODOMAIN"/>
</dbReference>
<feature type="region of interest" description="Disordered" evidence="9">
    <location>
        <begin position="29"/>
        <end position="50"/>
    </location>
</feature>
<sequence length="139" mass="16640">MSTDFFFLLSKPHKFQNRKAQGVFDVLRQHTDSENRQPSEKFIRTPSRRTEPDYYKQVKSPIDLTRIQQKLKTEEYLTFEEFCRDVELLMENTRMYYKEETEEHKAATELYELYKVIKDKVAKGEPIEDPTMDDNPSSS</sequence>
<name>A0A3P7JXW9_STRVU</name>
<gene>
    <name evidence="11" type="ORF">SVUK_LOCUS19737</name>
</gene>
<evidence type="ECO:0000259" key="10">
    <source>
        <dbReference type="PROSITE" id="PS50014"/>
    </source>
</evidence>
<evidence type="ECO:0000256" key="2">
    <source>
        <dbReference type="ARBA" id="ARBA00022737"/>
    </source>
</evidence>
<feature type="non-terminal residue" evidence="11">
    <location>
        <position position="139"/>
    </location>
</feature>